<name>A0A392SS65_9FABA</name>
<dbReference type="EMBL" id="LXQA010435973">
    <property type="protein sequence ID" value="MCI51701.1"/>
    <property type="molecule type" value="Genomic_DNA"/>
</dbReference>
<organism evidence="1 2">
    <name type="scientific">Trifolium medium</name>
    <dbReference type="NCBI Taxonomy" id="97028"/>
    <lineage>
        <taxon>Eukaryota</taxon>
        <taxon>Viridiplantae</taxon>
        <taxon>Streptophyta</taxon>
        <taxon>Embryophyta</taxon>
        <taxon>Tracheophyta</taxon>
        <taxon>Spermatophyta</taxon>
        <taxon>Magnoliopsida</taxon>
        <taxon>eudicotyledons</taxon>
        <taxon>Gunneridae</taxon>
        <taxon>Pentapetalae</taxon>
        <taxon>rosids</taxon>
        <taxon>fabids</taxon>
        <taxon>Fabales</taxon>
        <taxon>Fabaceae</taxon>
        <taxon>Papilionoideae</taxon>
        <taxon>50 kb inversion clade</taxon>
        <taxon>NPAAA clade</taxon>
        <taxon>Hologalegina</taxon>
        <taxon>IRL clade</taxon>
        <taxon>Trifolieae</taxon>
        <taxon>Trifolium</taxon>
    </lineage>
</organism>
<dbReference type="AlphaFoldDB" id="A0A392SS65"/>
<sequence>MTTFKCCDILIGIVPENSFSPKFKNNMYVQSDRCVEASPDILLLHKLMYRKSFEFFQLCGMDPEKE</sequence>
<protein>
    <submittedName>
        <fullName evidence="1">Uncharacterized protein</fullName>
    </submittedName>
</protein>
<evidence type="ECO:0000313" key="2">
    <source>
        <dbReference type="Proteomes" id="UP000265520"/>
    </source>
</evidence>
<proteinExistence type="predicted"/>
<accession>A0A392SS65</accession>
<reference evidence="1 2" key="1">
    <citation type="journal article" date="2018" name="Front. Plant Sci.">
        <title>Red Clover (Trifolium pratense) and Zigzag Clover (T. medium) - A Picture of Genomic Similarities and Differences.</title>
        <authorList>
            <person name="Dluhosova J."/>
            <person name="Istvanek J."/>
            <person name="Nedelnik J."/>
            <person name="Repkova J."/>
        </authorList>
    </citation>
    <scope>NUCLEOTIDE SEQUENCE [LARGE SCALE GENOMIC DNA]</scope>
    <source>
        <strain evidence="2">cv. 10/8</strain>
        <tissue evidence="1">Leaf</tissue>
    </source>
</reference>
<comment type="caution">
    <text evidence="1">The sequence shown here is derived from an EMBL/GenBank/DDBJ whole genome shotgun (WGS) entry which is preliminary data.</text>
</comment>
<evidence type="ECO:0000313" key="1">
    <source>
        <dbReference type="EMBL" id="MCI51701.1"/>
    </source>
</evidence>
<dbReference type="Proteomes" id="UP000265520">
    <property type="component" value="Unassembled WGS sequence"/>
</dbReference>
<keyword evidence="2" id="KW-1185">Reference proteome</keyword>
<feature type="non-terminal residue" evidence="1">
    <location>
        <position position="66"/>
    </location>
</feature>